<name>A0A0C2S2P2_AMAMK</name>
<dbReference type="HOGENOM" id="CLU_2849202_0_0_1"/>
<dbReference type="AlphaFoldDB" id="A0A0C2S2P2"/>
<reference evidence="1 2" key="1">
    <citation type="submission" date="2014-04" db="EMBL/GenBank/DDBJ databases">
        <title>Evolutionary Origins and Diversification of the Mycorrhizal Mutualists.</title>
        <authorList>
            <consortium name="DOE Joint Genome Institute"/>
            <consortium name="Mycorrhizal Genomics Consortium"/>
            <person name="Kohler A."/>
            <person name="Kuo A."/>
            <person name="Nagy L.G."/>
            <person name="Floudas D."/>
            <person name="Copeland A."/>
            <person name="Barry K.W."/>
            <person name="Cichocki N."/>
            <person name="Veneault-Fourrey C."/>
            <person name="LaButti K."/>
            <person name="Lindquist E.A."/>
            <person name="Lipzen A."/>
            <person name="Lundell T."/>
            <person name="Morin E."/>
            <person name="Murat C."/>
            <person name="Riley R."/>
            <person name="Ohm R."/>
            <person name="Sun H."/>
            <person name="Tunlid A."/>
            <person name="Henrissat B."/>
            <person name="Grigoriev I.V."/>
            <person name="Hibbett D.S."/>
            <person name="Martin F."/>
        </authorList>
    </citation>
    <scope>NUCLEOTIDE SEQUENCE [LARGE SCALE GENOMIC DNA]</scope>
    <source>
        <strain evidence="1 2">Koide BX008</strain>
    </source>
</reference>
<dbReference type="Proteomes" id="UP000054549">
    <property type="component" value="Unassembled WGS sequence"/>
</dbReference>
<dbReference type="EMBL" id="KN818391">
    <property type="protein sequence ID" value="KIL56930.1"/>
    <property type="molecule type" value="Genomic_DNA"/>
</dbReference>
<sequence length="65" mass="7390">MAVLIPAQPILRGNRSRTSDRSQQKMLNVLDQEVTARNSSTHPILYFSPFSLSYFLLFYRGGNGE</sequence>
<proteinExistence type="predicted"/>
<evidence type="ECO:0000313" key="2">
    <source>
        <dbReference type="Proteomes" id="UP000054549"/>
    </source>
</evidence>
<evidence type="ECO:0000313" key="1">
    <source>
        <dbReference type="EMBL" id="KIL56930.1"/>
    </source>
</evidence>
<keyword evidence="2" id="KW-1185">Reference proteome</keyword>
<gene>
    <name evidence="1" type="ORF">M378DRAFT_434764</name>
</gene>
<accession>A0A0C2S2P2</accession>
<organism evidence="1 2">
    <name type="scientific">Amanita muscaria (strain Koide BX008)</name>
    <dbReference type="NCBI Taxonomy" id="946122"/>
    <lineage>
        <taxon>Eukaryota</taxon>
        <taxon>Fungi</taxon>
        <taxon>Dikarya</taxon>
        <taxon>Basidiomycota</taxon>
        <taxon>Agaricomycotina</taxon>
        <taxon>Agaricomycetes</taxon>
        <taxon>Agaricomycetidae</taxon>
        <taxon>Agaricales</taxon>
        <taxon>Pluteineae</taxon>
        <taxon>Amanitaceae</taxon>
        <taxon>Amanita</taxon>
    </lineage>
</organism>
<dbReference type="InParanoid" id="A0A0C2S2P2"/>
<protein>
    <submittedName>
        <fullName evidence="1">Uncharacterized protein</fullName>
    </submittedName>
</protein>